<dbReference type="Proteomes" id="UP001153332">
    <property type="component" value="Unassembled WGS sequence"/>
</dbReference>
<name>A0ACC2JBH2_9PEZI</name>
<dbReference type="EMBL" id="JAPUUL010002832">
    <property type="protein sequence ID" value="KAJ8124704.1"/>
    <property type="molecule type" value="Genomic_DNA"/>
</dbReference>
<gene>
    <name evidence="1" type="ORF">O1611_g8937</name>
</gene>
<reference evidence="1" key="1">
    <citation type="submission" date="2022-12" db="EMBL/GenBank/DDBJ databases">
        <title>Genome Sequence of Lasiodiplodia mahajangana.</title>
        <authorList>
            <person name="Buettner E."/>
        </authorList>
    </citation>
    <scope>NUCLEOTIDE SEQUENCE</scope>
    <source>
        <strain evidence="1">VT137</strain>
    </source>
</reference>
<evidence type="ECO:0000313" key="2">
    <source>
        <dbReference type="Proteomes" id="UP001153332"/>
    </source>
</evidence>
<proteinExistence type="predicted"/>
<organism evidence="1 2">
    <name type="scientific">Lasiodiplodia mahajangana</name>
    <dbReference type="NCBI Taxonomy" id="1108764"/>
    <lineage>
        <taxon>Eukaryota</taxon>
        <taxon>Fungi</taxon>
        <taxon>Dikarya</taxon>
        <taxon>Ascomycota</taxon>
        <taxon>Pezizomycotina</taxon>
        <taxon>Dothideomycetes</taxon>
        <taxon>Dothideomycetes incertae sedis</taxon>
        <taxon>Botryosphaeriales</taxon>
        <taxon>Botryosphaeriaceae</taxon>
        <taxon>Lasiodiplodia</taxon>
    </lineage>
</organism>
<accession>A0ACC2JBH2</accession>
<evidence type="ECO:0000313" key="1">
    <source>
        <dbReference type="EMBL" id="KAJ8124704.1"/>
    </source>
</evidence>
<protein>
    <submittedName>
        <fullName evidence="1">Uncharacterized protein</fullName>
    </submittedName>
</protein>
<keyword evidence="2" id="KW-1185">Reference proteome</keyword>
<sequence>MSYDKWLSQRPDVKEAVDKLNGNFQPNSLQMNVGKDDQGNSRQQMAPTTSSLQSHVKKEETNNEGKRGWWRRS</sequence>
<comment type="caution">
    <text evidence="1">The sequence shown here is derived from an EMBL/GenBank/DDBJ whole genome shotgun (WGS) entry which is preliminary data.</text>
</comment>